<keyword evidence="4" id="KW-1185">Reference proteome</keyword>
<keyword evidence="2" id="KW-0560">Oxidoreductase</keyword>
<evidence type="ECO:0000256" key="2">
    <source>
        <dbReference type="ARBA" id="ARBA00023002"/>
    </source>
</evidence>
<gene>
    <name evidence="3" type="ORF">DT076_13710</name>
</gene>
<dbReference type="Pfam" id="PF13561">
    <property type="entry name" value="adh_short_C2"/>
    <property type="match status" value="1"/>
</dbReference>
<dbReference type="PANTHER" id="PTHR42760:SF129">
    <property type="entry name" value="OXIDOREDUCTASE"/>
    <property type="match status" value="1"/>
</dbReference>
<comment type="caution">
    <text evidence="3">The sequence shown here is derived from an EMBL/GenBank/DDBJ whole genome shotgun (WGS) entry which is preliminary data.</text>
</comment>
<dbReference type="RefSeq" id="WP_114127249.1">
    <property type="nucleotide sequence ID" value="NZ_QOUI01000008.1"/>
</dbReference>
<dbReference type="InterPro" id="IPR036291">
    <property type="entry name" value="NAD(P)-bd_dom_sf"/>
</dbReference>
<dbReference type="PRINTS" id="PR00081">
    <property type="entry name" value="GDHRDH"/>
</dbReference>
<reference evidence="3 4" key="1">
    <citation type="submission" date="2018-07" db="EMBL/GenBank/DDBJ databases">
        <title>Desertimonas flava gen. nov. sp. nov.</title>
        <authorList>
            <person name="Liu S."/>
        </authorList>
    </citation>
    <scope>NUCLEOTIDE SEQUENCE [LARGE SCALE GENOMIC DNA]</scope>
    <source>
        <strain evidence="3 4">16Sb5-5</strain>
    </source>
</reference>
<dbReference type="Gene3D" id="3.40.50.720">
    <property type="entry name" value="NAD(P)-binding Rossmann-like Domain"/>
    <property type="match status" value="1"/>
</dbReference>
<dbReference type="GO" id="GO:0030497">
    <property type="term" value="P:fatty acid elongation"/>
    <property type="evidence" value="ECO:0007669"/>
    <property type="project" value="TreeGrafter"/>
</dbReference>
<name>A0A367YSV5_9ACTN</name>
<accession>A0A367YSV5</accession>
<evidence type="ECO:0000313" key="3">
    <source>
        <dbReference type="EMBL" id="RCK68963.1"/>
    </source>
</evidence>
<dbReference type="InterPro" id="IPR002347">
    <property type="entry name" value="SDR_fam"/>
</dbReference>
<evidence type="ECO:0000256" key="1">
    <source>
        <dbReference type="ARBA" id="ARBA00006484"/>
    </source>
</evidence>
<dbReference type="FunFam" id="3.40.50.720:FF:000084">
    <property type="entry name" value="Short-chain dehydrogenase reductase"/>
    <property type="match status" value="1"/>
</dbReference>
<dbReference type="CDD" id="cd05233">
    <property type="entry name" value="SDR_c"/>
    <property type="match status" value="1"/>
</dbReference>
<protein>
    <submittedName>
        <fullName evidence="3">SDR family NAD(P)-dependent oxidoreductase</fullName>
    </submittedName>
</protein>
<dbReference type="PROSITE" id="PS00061">
    <property type="entry name" value="ADH_SHORT"/>
    <property type="match status" value="1"/>
</dbReference>
<dbReference type="AlphaFoldDB" id="A0A367YSV5"/>
<dbReference type="EMBL" id="QOUI01000008">
    <property type="protein sequence ID" value="RCK68963.1"/>
    <property type="molecule type" value="Genomic_DNA"/>
</dbReference>
<dbReference type="GO" id="GO:0016616">
    <property type="term" value="F:oxidoreductase activity, acting on the CH-OH group of donors, NAD or NADP as acceptor"/>
    <property type="evidence" value="ECO:0007669"/>
    <property type="project" value="TreeGrafter"/>
</dbReference>
<dbReference type="InterPro" id="IPR020904">
    <property type="entry name" value="Sc_DH/Rdtase_CS"/>
</dbReference>
<sequence length="239" mass="24810">MSGQRTVMVTGAGSGIGRATARAYLDAGATVHGLDLRPGELDPGPGRWVPHVVDVADAEAVRAVAADTLAADGAVDVLVTSAALGYPEPFTEMTVESWDRVWRVNVTGTMLCLQAVLPGMIERRTGSIVIVSSIAGRTRSVSNGAHYTTSKYGVIGLTRHLAAELAGTGVRINCVAPGPTNSPILTAHASTEEQEAIAARTPLRRIAQPEDVAEVITFVAGDAARHVHGAVLDVNGGLY</sequence>
<dbReference type="PRINTS" id="PR00080">
    <property type="entry name" value="SDRFAMILY"/>
</dbReference>
<organism evidence="3 4">
    <name type="scientific">Desertihabitans brevis</name>
    <dbReference type="NCBI Taxonomy" id="2268447"/>
    <lineage>
        <taxon>Bacteria</taxon>
        <taxon>Bacillati</taxon>
        <taxon>Actinomycetota</taxon>
        <taxon>Actinomycetes</taxon>
        <taxon>Propionibacteriales</taxon>
        <taxon>Propionibacteriaceae</taxon>
        <taxon>Desertihabitans</taxon>
    </lineage>
</organism>
<dbReference type="Proteomes" id="UP000252770">
    <property type="component" value="Unassembled WGS sequence"/>
</dbReference>
<comment type="similarity">
    <text evidence="1">Belongs to the short-chain dehydrogenases/reductases (SDR) family.</text>
</comment>
<proteinExistence type="inferred from homology"/>
<dbReference type="SUPFAM" id="SSF51735">
    <property type="entry name" value="NAD(P)-binding Rossmann-fold domains"/>
    <property type="match status" value="1"/>
</dbReference>
<evidence type="ECO:0000313" key="4">
    <source>
        <dbReference type="Proteomes" id="UP000252770"/>
    </source>
</evidence>
<dbReference type="PANTHER" id="PTHR42760">
    <property type="entry name" value="SHORT-CHAIN DEHYDROGENASES/REDUCTASES FAMILY MEMBER"/>
    <property type="match status" value="1"/>
</dbReference>